<protein>
    <submittedName>
        <fullName evidence="2">Uncharacterized protein</fullName>
    </submittedName>
</protein>
<proteinExistence type="predicted"/>
<keyword evidence="3" id="KW-1185">Reference proteome</keyword>
<comment type="caution">
    <text evidence="2">The sequence shown here is derived from an EMBL/GenBank/DDBJ whole genome shotgun (WGS) entry which is preliminary data.</text>
</comment>
<evidence type="ECO:0000256" key="1">
    <source>
        <dbReference type="SAM" id="MobiDB-lite"/>
    </source>
</evidence>
<accession>A0A7Y6IIZ6</accession>
<evidence type="ECO:0000313" key="3">
    <source>
        <dbReference type="Proteomes" id="UP000546126"/>
    </source>
</evidence>
<dbReference type="AlphaFoldDB" id="A0A7Y6IIZ6"/>
<evidence type="ECO:0000313" key="2">
    <source>
        <dbReference type="EMBL" id="NUW38573.1"/>
    </source>
</evidence>
<dbReference type="Proteomes" id="UP000546126">
    <property type="component" value="Unassembled WGS sequence"/>
</dbReference>
<feature type="region of interest" description="Disordered" evidence="1">
    <location>
        <begin position="196"/>
        <end position="221"/>
    </location>
</feature>
<dbReference type="EMBL" id="JABWGO010000001">
    <property type="protein sequence ID" value="NUW38573.1"/>
    <property type="molecule type" value="Genomic_DNA"/>
</dbReference>
<reference evidence="2 3" key="1">
    <citation type="submission" date="2020-06" db="EMBL/GenBank/DDBJ databases">
        <authorList>
            <person name="Chanama M."/>
        </authorList>
    </citation>
    <scope>NUCLEOTIDE SEQUENCE [LARGE SCALE GENOMIC DNA]</scope>
    <source>
        <strain evidence="2 3">TBRC6557</strain>
    </source>
</reference>
<sequence>MAGKRAARAARAARSIDVTDLPEDLVALIDALEPGEELLITRDGESIAALSSTVRVLHGTVVDPVTAEQADEPPAIDYDDVTVVATAMKLSASARVSLSAQLGSDYVVLDMHAAPTTADVLLTPPVSPQLIASLRSMFPQARVIVTEIEDDELGVDYYGPVRRLLDAGAQAYLPPATIPRLARQLDHALTQLRPSLGEATTPLEIEPATRPPADTPDEEGR</sequence>
<gene>
    <name evidence="2" type="ORF">HT134_00295</name>
</gene>
<organism evidence="2 3">
    <name type="scientific">Nonomuraea rhodomycinica</name>
    <dbReference type="NCBI Taxonomy" id="1712872"/>
    <lineage>
        <taxon>Bacteria</taxon>
        <taxon>Bacillati</taxon>
        <taxon>Actinomycetota</taxon>
        <taxon>Actinomycetes</taxon>
        <taxon>Streptosporangiales</taxon>
        <taxon>Streptosporangiaceae</taxon>
        <taxon>Nonomuraea</taxon>
    </lineage>
</organism>
<name>A0A7Y6IIZ6_9ACTN</name>